<sequence length="358" mass="38545">MLLQHLQDPEFVRLSLPFLGYFGVLVPALVVCMRSSAGHLVANRSKSLPTLLGILLLTIATLSLTGTWFYIITWIVGDAQTYLESHPGTAITAWMKNCDLFTGAYVLVTETSENWWWSVKLLNFVPSMVVFMWAASSGSSTTNRVSIPAAGFLILGMLGAISVCWPLFLIQHVSQGKGCRLEGGRASFLLSICMALSVLSNVVQPYLAPGSVGFDFNLKAIHVLLLAPLLFKGANKSGKTSTSDPDSIRLLLVFLAGCSFVSFSTLTLDQLHAQTFDLARTLSNLQAAFFSNACQSSITLDYFSATTTSVVFMLYEVMAGEGGKKLGVWGKVCMSGLALLAPVLSTGVVFPLFLALIG</sequence>
<feature type="transmembrane region" description="Helical" evidence="1">
    <location>
        <begin position="147"/>
        <end position="168"/>
    </location>
</feature>
<feature type="transmembrane region" description="Helical" evidence="1">
    <location>
        <begin position="88"/>
        <end position="108"/>
    </location>
</feature>
<feature type="transmembrane region" description="Helical" evidence="1">
    <location>
        <begin position="247"/>
        <end position="268"/>
    </location>
</feature>
<organism evidence="2 3">
    <name type="scientific">Chytriomyces confervae</name>
    <dbReference type="NCBI Taxonomy" id="246404"/>
    <lineage>
        <taxon>Eukaryota</taxon>
        <taxon>Fungi</taxon>
        <taxon>Fungi incertae sedis</taxon>
        <taxon>Chytridiomycota</taxon>
        <taxon>Chytridiomycota incertae sedis</taxon>
        <taxon>Chytridiomycetes</taxon>
        <taxon>Chytridiales</taxon>
        <taxon>Chytriomycetaceae</taxon>
        <taxon>Chytriomyces</taxon>
    </lineage>
</organism>
<proteinExistence type="predicted"/>
<comment type="caution">
    <text evidence="2">The sequence shown here is derived from an EMBL/GenBank/DDBJ whole genome shotgun (WGS) entry which is preliminary data.</text>
</comment>
<dbReference type="EMBL" id="QEAP01000056">
    <property type="protein sequence ID" value="TPX76149.1"/>
    <property type="molecule type" value="Genomic_DNA"/>
</dbReference>
<feature type="transmembrane region" description="Helical" evidence="1">
    <location>
        <begin position="115"/>
        <end position="135"/>
    </location>
</feature>
<gene>
    <name evidence="2" type="ORF">CcCBS67573_g02599</name>
</gene>
<name>A0A507FIB4_9FUNG</name>
<keyword evidence="1" id="KW-0472">Membrane</keyword>
<keyword evidence="1" id="KW-0812">Transmembrane</keyword>
<dbReference type="OrthoDB" id="2126185at2759"/>
<feature type="transmembrane region" description="Helical" evidence="1">
    <location>
        <begin position="336"/>
        <end position="357"/>
    </location>
</feature>
<evidence type="ECO:0000313" key="2">
    <source>
        <dbReference type="EMBL" id="TPX76149.1"/>
    </source>
</evidence>
<keyword evidence="3" id="KW-1185">Reference proteome</keyword>
<feature type="transmembrane region" description="Helical" evidence="1">
    <location>
        <begin position="12"/>
        <end position="33"/>
    </location>
</feature>
<protein>
    <submittedName>
        <fullName evidence="2">Uncharacterized protein</fullName>
    </submittedName>
</protein>
<accession>A0A507FIB4</accession>
<keyword evidence="1" id="KW-1133">Transmembrane helix</keyword>
<feature type="transmembrane region" description="Helical" evidence="1">
    <location>
        <begin position="54"/>
        <end position="76"/>
    </location>
</feature>
<reference evidence="2 3" key="1">
    <citation type="journal article" date="2019" name="Sci. Rep.">
        <title>Comparative genomics of chytrid fungi reveal insights into the obligate biotrophic and pathogenic lifestyle of Synchytrium endobioticum.</title>
        <authorList>
            <person name="van de Vossenberg B.T.L.H."/>
            <person name="Warris S."/>
            <person name="Nguyen H.D.T."/>
            <person name="van Gent-Pelzer M.P.E."/>
            <person name="Joly D.L."/>
            <person name="van de Geest H.C."/>
            <person name="Bonants P.J.M."/>
            <person name="Smith D.S."/>
            <person name="Levesque C.A."/>
            <person name="van der Lee T.A.J."/>
        </authorList>
    </citation>
    <scope>NUCLEOTIDE SEQUENCE [LARGE SCALE GENOMIC DNA]</scope>
    <source>
        <strain evidence="2 3">CBS 675.73</strain>
    </source>
</reference>
<evidence type="ECO:0000313" key="3">
    <source>
        <dbReference type="Proteomes" id="UP000320333"/>
    </source>
</evidence>
<evidence type="ECO:0000256" key="1">
    <source>
        <dbReference type="SAM" id="Phobius"/>
    </source>
</evidence>
<feature type="transmembrane region" description="Helical" evidence="1">
    <location>
        <begin position="188"/>
        <end position="207"/>
    </location>
</feature>
<dbReference type="Proteomes" id="UP000320333">
    <property type="component" value="Unassembled WGS sequence"/>
</dbReference>
<dbReference type="AlphaFoldDB" id="A0A507FIB4"/>